<keyword evidence="4" id="KW-1185">Reference proteome</keyword>
<proteinExistence type="predicted"/>
<evidence type="ECO:0000313" key="3">
    <source>
        <dbReference type="Proteomes" id="UP000029922"/>
    </source>
</evidence>
<evidence type="ECO:0000313" key="1">
    <source>
        <dbReference type="EMBL" id="STQ86212.1"/>
    </source>
</evidence>
<dbReference type="EMBL" id="JRPD02000001">
    <property type="protein sequence ID" value="TLE01598.1"/>
    <property type="molecule type" value="Genomic_DNA"/>
</dbReference>
<sequence length="68" mass="7815">MPLPIELDDSEEILIAYCFNLALDFKIGAASVIECVDYAVIRDYCKKHRLDSIEVLSICKEMIALRMY</sequence>
<evidence type="ECO:0000313" key="4">
    <source>
        <dbReference type="Proteomes" id="UP000255139"/>
    </source>
</evidence>
<name>A0A099TV03_9HELI</name>
<organism evidence="1 4">
    <name type="scientific">Helicobacter muridarum</name>
    <dbReference type="NCBI Taxonomy" id="216"/>
    <lineage>
        <taxon>Bacteria</taxon>
        <taxon>Pseudomonadati</taxon>
        <taxon>Campylobacterota</taxon>
        <taxon>Epsilonproteobacteria</taxon>
        <taxon>Campylobacterales</taxon>
        <taxon>Helicobacteraceae</taxon>
        <taxon>Helicobacter</taxon>
    </lineage>
</organism>
<protein>
    <submittedName>
        <fullName evidence="1">Uncharacterized protein</fullName>
    </submittedName>
</protein>
<reference evidence="1 4" key="2">
    <citation type="submission" date="2018-06" db="EMBL/GenBank/DDBJ databases">
        <authorList>
            <consortium name="Pathogen Informatics"/>
            <person name="Doyle S."/>
        </authorList>
    </citation>
    <scope>NUCLEOTIDE SEQUENCE [LARGE SCALE GENOMIC DNA]</scope>
    <source>
        <strain evidence="1 4">NCTC12714</strain>
    </source>
</reference>
<dbReference type="OrthoDB" id="5325465at2"/>
<gene>
    <name evidence="2" type="ORF">LS73_000170</name>
    <name evidence="1" type="ORF">NCTC12714_01014</name>
</gene>
<dbReference type="Proteomes" id="UP000255139">
    <property type="component" value="Unassembled WGS sequence"/>
</dbReference>
<accession>A0A099TV03</accession>
<reference evidence="2 3" key="1">
    <citation type="journal article" date="2014" name="Genome Announc.">
        <title>Draft genome sequences of eight enterohepatic helicobacter species isolated from both laboratory and wild rodents.</title>
        <authorList>
            <person name="Sheh A."/>
            <person name="Shen Z."/>
            <person name="Fox J.G."/>
        </authorList>
    </citation>
    <scope>NUCLEOTIDE SEQUENCE [LARGE SCALE GENOMIC DNA]</scope>
    <source>
        <strain evidence="2 3">ST1</strain>
    </source>
</reference>
<dbReference type="EMBL" id="UGJE01000002">
    <property type="protein sequence ID" value="STQ86212.1"/>
    <property type="molecule type" value="Genomic_DNA"/>
</dbReference>
<dbReference type="STRING" id="216.LS73_09025"/>
<evidence type="ECO:0000313" key="2">
    <source>
        <dbReference type="EMBL" id="TLE01598.1"/>
    </source>
</evidence>
<dbReference type="AlphaFoldDB" id="A0A099TV03"/>
<dbReference type="Proteomes" id="UP000029922">
    <property type="component" value="Unassembled WGS sequence"/>
</dbReference>
<dbReference type="RefSeq" id="WP_034559276.1">
    <property type="nucleotide sequence ID" value="NZ_FZML01000010.1"/>
</dbReference>